<keyword evidence="4" id="KW-0479">Metal-binding</keyword>
<dbReference type="Pfam" id="PF00111">
    <property type="entry name" value="Fer2"/>
    <property type="match status" value="1"/>
</dbReference>
<dbReference type="PROSITE" id="PS00197">
    <property type="entry name" value="2FE2S_FER_1"/>
    <property type="match status" value="1"/>
</dbReference>
<dbReference type="GO" id="GO:0046872">
    <property type="term" value="F:metal ion binding"/>
    <property type="evidence" value="ECO:0007669"/>
    <property type="project" value="UniProtKB-KW"/>
</dbReference>
<gene>
    <name evidence="10" type="ORF">H7I41_14510</name>
</gene>
<reference evidence="10" key="2">
    <citation type="journal article" date="2022" name="BMC Genomics">
        <title>Comparative genome analysis of mycobacteria focusing on tRNA and non-coding RNA.</title>
        <authorList>
            <person name="Behra P.R.K."/>
            <person name="Pettersson B.M.F."/>
            <person name="Ramesh M."/>
            <person name="Das S."/>
            <person name="Dasgupta S."/>
            <person name="Kirsebom L.A."/>
        </authorList>
    </citation>
    <scope>NUCLEOTIDE SEQUENCE</scope>
    <source>
        <strain evidence="10">DSM 44615</strain>
    </source>
</reference>
<dbReference type="PANTHER" id="PTHR43112:SF3">
    <property type="entry name" value="FERREDOXIN-2, CHLOROPLASTIC"/>
    <property type="match status" value="1"/>
</dbReference>
<dbReference type="SUPFAM" id="SSF54292">
    <property type="entry name" value="2Fe-2S ferredoxin-like"/>
    <property type="match status" value="1"/>
</dbReference>
<dbReference type="PROSITE" id="PS51085">
    <property type="entry name" value="2FE2S_FER_2"/>
    <property type="match status" value="1"/>
</dbReference>
<evidence type="ECO:0000313" key="10">
    <source>
        <dbReference type="EMBL" id="MCV7171127.1"/>
    </source>
</evidence>
<dbReference type="Proteomes" id="UP001140293">
    <property type="component" value="Unassembled WGS sequence"/>
</dbReference>
<dbReference type="Gene3D" id="3.10.20.30">
    <property type="match status" value="1"/>
</dbReference>
<dbReference type="InterPro" id="IPR036010">
    <property type="entry name" value="2Fe-2S_ferredoxin-like_sf"/>
</dbReference>
<comment type="similarity">
    <text evidence="1">Belongs to the 2Fe2S plant-type ferredoxin family.</text>
</comment>
<evidence type="ECO:0000256" key="7">
    <source>
        <dbReference type="ARBA" id="ARBA00023014"/>
    </source>
</evidence>
<dbReference type="PANTHER" id="PTHR43112">
    <property type="entry name" value="FERREDOXIN"/>
    <property type="match status" value="1"/>
</dbReference>
<name>A0A9X2YAS6_9MYCO</name>
<keyword evidence="2" id="KW-0813">Transport</keyword>
<evidence type="ECO:0000256" key="8">
    <source>
        <dbReference type="ARBA" id="ARBA00034078"/>
    </source>
</evidence>
<comment type="cofactor">
    <cofactor evidence="8">
        <name>[2Fe-2S] cluster</name>
        <dbReference type="ChEBI" id="CHEBI:190135"/>
    </cofactor>
</comment>
<keyword evidence="11" id="KW-1185">Reference proteome</keyword>
<evidence type="ECO:0000256" key="3">
    <source>
        <dbReference type="ARBA" id="ARBA00022714"/>
    </source>
</evidence>
<keyword evidence="3" id="KW-0001">2Fe-2S</keyword>
<evidence type="ECO:0000256" key="6">
    <source>
        <dbReference type="ARBA" id="ARBA00023004"/>
    </source>
</evidence>
<dbReference type="CDD" id="cd00207">
    <property type="entry name" value="fer2"/>
    <property type="match status" value="1"/>
</dbReference>
<evidence type="ECO:0000256" key="4">
    <source>
        <dbReference type="ARBA" id="ARBA00022723"/>
    </source>
</evidence>
<evidence type="ECO:0000256" key="5">
    <source>
        <dbReference type="ARBA" id="ARBA00022982"/>
    </source>
</evidence>
<sequence>MTAEPMTDASAGPGEITFIFDRAKVSVVGRPGETLLESARRGGMTPPFSCEAGNCGTCMAKLTEGTATMRVNDALDDDEVEDGYVLTCQAVPDTAVVIVDYDDV</sequence>
<dbReference type="InterPro" id="IPR012675">
    <property type="entry name" value="Beta-grasp_dom_sf"/>
</dbReference>
<evidence type="ECO:0000256" key="2">
    <source>
        <dbReference type="ARBA" id="ARBA00022448"/>
    </source>
</evidence>
<dbReference type="RefSeq" id="WP_264013310.1">
    <property type="nucleotide sequence ID" value="NZ_JACKSJ010000117.1"/>
</dbReference>
<feature type="domain" description="2Fe-2S ferredoxin-type" evidence="9">
    <location>
        <begin position="14"/>
        <end position="104"/>
    </location>
</feature>
<dbReference type="AlphaFoldDB" id="A0A9X2YAS6"/>
<keyword evidence="7" id="KW-0411">Iron-sulfur</keyword>
<accession>A0A9X2YAS6</accession>
<dbReference type="EMBL" id="JACKSJ010000117">
    <property type="protein sequence ID" value="MCV7171127.1"/>
    <property type="molecule type" value="Genomic_DNA"/>
</dbReference>
<proteinExistence type="inferred from homology"/>
<protein>
    <submittedName>
        <fullName evidence="10">2Fe-2S iron-sulfur cluster binding domain-containing protein</fullName>
    </submittedName>
</protein>
<dbReference type="InterPro" id="IPR001041">
    <property type="entry name" value="2Fe-2S_ferredoxin-type"/>
</dbReference>
<dbReference type="GO" id="GO:0051537">
    <property type="term" value="F:2 iron, 2 sulfur cluster binding"/>
    <property type="evidence" value="ECO:0007669"/>
    <property type="project" value="UniProtKB-KW"/>
</dbReference>
<dbReference type="InterPro" id="IPR006058">
    <property type="entry name" value="2Fe2S_fd_BS"/>
</dbReference>
<keyword evidence="6" id="KW-0408">Iron</keyword>
<organism evidence="10 11">
    <name type="scientific">[Mycobacterium] manitobense</name>
    <dbReference type="NCBI Taxonomy" id="190147"/>
    <lineage>
        <taxon>Bacteria</taxon>
        <taxon>Bacillati</taxon>
        <taxon>Actinomycetota</taxon>
        <taxon>Actinomycetes</taxon>
        <taxon>Mycobacteriales</taxon>
        <taxon>Mycobacteriaceae</taxon>
        <taxon>Mycolicibacterium</taxon>
    </lineage>
</organism>
<evidence type="ECO:0000256" key="1">
    <source>
        <dbReference type="ARBA" id="ARBA00007874"/>
    </source>
</evidence>
<keyword evidence="5" id="KW-0249">Electron transport</keyword>
<reference evidence="10" key="1">
    <citation type="submission" date="2020-07" db="EMBL/GenBank/DDBJ databases">
        <authorList>
            <person name="Pettersson B.M.F."/>
            <person name="Behra P.R.K."/>
            <person name="Ramesh M."/>
            <person name="Das S."/>
            <person name="Dasgupta S."/>
            <person name="Kirsebom L.A."/>
        </authorList>
    </citation>
    <scope>NUCLEOTIDE SEQUENCE</scope>
    <source>
        <strain evidence="10">DSM 44615</strain>
    </source>
</reference>
<evidence type="ECO:0000313" key="11">
    <source>
        <dbReference type="Proteomes" id="UP001140293"/>
    </source>
</evidence>
<comment type="caution">
    <text evidence="10">The sequence shown here is derived from an EMBL/GenBank/DDBJ whole genome shotgun (WGS) entry which is preliminary data.</text>
</comment>
<evidence type="ECO:0000259" key="9">
    <source>
        <dbReference type="PROSITE" id="PS51085"/>
    </source>
</evidence>